<feature type="domain" description="HTH araC/xylS-type" evidence="4">
    <location>
        <begin position="163"/>
        <end position="260"/>
    </location>
</feature>
<dbReference type="PRINTS" id="PR00032">
    <property type="entry name" value="HTHARAC"/>
</dbReference>
<comment type="caution">
    <text evidence="5">The sequence shown here is derived from an EMBL/GenBank/DDBJ whole genome shotgun (WGS) entry which is preliminary data.</text>
</comment>
<dbReference type="AlphaFoldDB" id="A0AAW5JH93"/>
<dbReference type="GO" id="GO:0003700">
    <property type="term" value="F:DNA-binding transcription factor activity"/>
    <property type="evidence" value="ECO:0007669"/>
    <property type="project" value="InterPro"/>
</dbReference>
<organism evidence="5 6">
    <name type="scientific">Intestinimonas massiliensis</name>
    <name type="common">ex Afouda et al. 2020</name>
    <dbReference type="NCBI Taxonomy" id="1673721"/>
    <lineage>
        <taxon>Bacteria</taxon>
        <taxon>Bacillati</taxon>
        <taxon>Bacillota</taxon>
        <taxon>Clostridia</taxon>
        <taxon>Eubacteriales</taxon>
        <taxon>Intestinimonas</taxon>
    </lineage>
</organism>
<dbReference type="Pfam" id="PF12833">
    <property type="entry name" value="HTH_18"/>
    <property type="match status" value="1"/>
</dbReference>
<dbReference type="PROSITE" id="PS01124">
    <property type="entry name" value="HTH_ARAC_FAMILY_2"/>
    <property type="match status" value="1"/>
</dbReference>
<dbReference type="InterPro" id="IPR037923">
    <property type="entry name" value="HTH-like"/>
</dbReference>
<dbReference type="PROSITE" id="PS00041">
    <property type="entry name" value="HTH_ARAC_FAMILY_1"/>
    <property type="match status" value="1"/>
</dbReference>
<sequence>MAQHRAEQNSYQRTLHFHDINEILFSLNDGCSFFLDDQIYDIRRGVLVLIPEGTIHRKINPSNVTVDTYTLHYPLALLEAYSTPHTDLTQLYGTQAMCIQLPEKDIGEAIALFERCLTVPDDSFGSDLRQNLHFLDILLKFYPLLSAGHGGNNAHSNISPLVSELIRYINQHLSERLTLDRLANTFFVSKYNLCRQFKRETGFTIVEYINSSRIRMACTLLRQEKAISDISSRVGFLNNSHFIHTFRQYTGVTPRNYITRYKTFTDVPFFSNFAPQENGA</sequence>
<dbReference type="PANTHER" id="PTHR43280">
    <property type="entry name" value="ARAC-FAMILY TRANSCRIPTIONAL REGULATOR"/>
    <property type="match status" value="1"/>
</dbReference>
<dbReference type="InterPro" id="IPR018060">
    <property type="entry name" value="HTH_AraC"/>
</dbReference>
<dbReference type="InterPro" id="IPR018062">
    <property type="entry name" value="HTH_AraC-typ_CS"/>
</dbReference>
<evidence type="ECO:0000313" key="5">
    <source>
        <dbReference type="EMBL" id="MCQ4769157.1"/>
    </source>
</evidence>
<evidence type="ECO:0000259" key="4">
    <source>
        <dbReference type="PROSITE" id="PS01124"/>
    </source>
</evidence>
<dbReference type="Proteomes" id="UP001204562">
    <property type="component" value="Unassembled WGS sequence"/>
</dbReference>
<proteinExistence type="predicted"/>
<gene>
    <name evidence="5" type="ORF">NE579_01580</name>
</gene>
<dbReference type="InterPro" id="IPR014710">
    <property type="entry name" value="RmlC-like_jellyroll"/>
</dbReference>
<dbReference type="Gene3D" id="2.60.120.10">
    <property type="entry name" value="Jelly Rolls"/>
    <property type="match status" value="1"/>
</dbReference>
<dbReference type="SMART" id="SM00342">
    <property type="entry name" value="HTH_ARAC"/>
    <property type="match status" value="1"/>
</dbReference>
<evidence type="ECO:0000256" key="2">
    <source>
        <dbReference type="ARBA" id="ARBA00023125"/>
    </source>
</evidence>
<evidence type="ECO:0000256" key="3">
    <source>
        <dbReference type="ARBA" id="ARBA00023163"/>
    </source>
</evidence>
<reference evidence="5" key="1">
    <citation type="submission" date="2022-06" db="EMBL/GenBank/DDBJ databases">
        <title>Isolation of gut microbiota from human fecal samples.</title>
        <authorList>
            <person name="Pamer E.G."/>
            <person name="Barat B."/>
            <person name="Waligurski E."/>
            <person name="Medina S."/>
            <person name="Paddock L."/>
            <person name="Mostad J."/>
        </authorList>
    </citation>
    <scope>NUCLEOTIDE SEQUENCE</scope>
    <source>
        <strain evidence="5">DFI.9.91</strain>
    </source>
</reference>
<accession>A0AAW5JH93</accession>
<dbReference type="SUPFAM" id="SSF46689">
    <property type="entry name" value="Homeodomain-like"/>
    <property type="match status" value="2"/>
</dbReference>
<dbReference type="RefSeq" id="WP_256303123.1">
    <property type="nucleotide sequence ID" value="NZ_JAKNJB010000039.1"/>
</dbReference>
<evidence type="ECO:0000256" key="1">
    <source>
        <dbReference type="ARBA" id="ARBA00023015"/>
    </source>
</evidence>
<dbReference type="Gene3D" id="1.10.10.60">
    <property type="entry name" value="Homeodomain-like"/>
    <property type="match status" value="2"/>
</dbReference>
<dbReference type="InterPro" id="IPR009057">
    <property type="entry name" value="Homeodomain-like_sf"/>
</dbReference>
<keyword evidence="1" id="KW-0805">Transcription regulation</keyword>
<dbReference type="InterPro" id="IPR020449">
    <property type="entry name" value="Tscrpt_reg_AraC-type_HTH"/>
</dbReference>
<keyword evidence="3" id="KW-0804">Transcription</keyword>
<dbReference type="PANTHER" id="PTHR43280:SF28">
    <property type="entry name" value="HTH-TYPE TRANSCRIPTIONAL ACTIVATOR RHAS"/>
    <property type="match status" value="1"/>
</dbReference>
<dbReference type="EMBL" id="JANFYS010000002">
    <property type="protein sequence ID" value="MCQ4769157.1"/>
    <property type="molecule type" value="Genomic_DNA"/>
</dbReference>
<evidence type="ECO:0000313" key="6">
    <source>
        <dbReference type="Proteomes" id="UP001204562"/>
    </source>
</evidence>
<dbReference type="Pfam" id="PF02311">
    <property type="entry name" value="AraC_binding"/>
    <property type="match status" value="1"/>
</dbReference>
<dbReference type="SUPFAM" id="SSF51215">
    <property type="entry name" value="Regulatory protein AraC"/>
    <property type="match status" value="1"/>
</dbReference>
<dbReference type="InterPro" id="IPR003313">
    <property type="entry name" value="AraC-bd"/>
</dbReference>
<name>A0AAW5JH93_9FIRM</name>
<dbReference type="GO" id="GO:0043565">
    <property type="term" value="F:sequence-specific DNA binding"/>
    <property type="evidence" value="ECO:0007669"/>
    <property type="project" value="InterPro"/>
</dbReference>
<keyword evidence="2" id="KW-0238">DNA-binding</keyword>
<protein>
    <submittedName>
        <fullName evidence="5">AraC family transcriptional regulator</fullName>
    </submittedName>
</protein>